<dbReference type="PATRIC" id="fig|1246995.3.peg.3566"/>
<dbReference type="InterPro" id="IPR050272">
    <property type="entry name" value="Isochorismatase-like_hydrls"/>
</dbReference>
<dbReference type="HOGENOM" id="CLU_068979_7_1_11"/>
<dbReference type="InterPro" id="IPR000868">
    <property type="entry name" value="Isochorismatase-like_dom"/>
</dbReference>
<evidence type="ECO:0000313" key="4">
    <source>
        <dbReference type="Proteomes" id="UP000017746"/>
    </source>
</evidence>
<keyword evidence="4" id="KW-1185">Reference proteome</keyword>
<dbReference type="PANTHER" id="PTHR43540">
    <property type="entry name" value="PEROXYUREIDOACRYLATE/UREIDOACRYLATE AMIDOHYDROLASE-RELATED"/>
    <property type="match status" value="1"/>
</dbReference>
<dbReference type="GO" id="GO:0016787">
    <property type="term" value="F:hydrolase activity"/>
    <property type="evidence" value="ECO:0007669"/>
    <property type="project" value="UniProtKB-KW"/>
</dbReference>
<dbReference type="SUPFAM" id="SSF52499">
    <property type="entry name" value="Isochorismatase-like hydrolases"/>
    <property type="match status" value="1"/>
</dbReference>
<dbReference type="Pfam" id="PF00857">
    <property type="entry name" value="Isochorismatase"/>
    <property type="match status" value="1"/>
</dbReference>
<evidence type="ECO:0000256" key="1">
    <source>
        <dbReference type="ARBA" id="ARBA00022801"/>
    </source>
</evidence>
<name>U5VYE1_9ACTN</name>
<dbReference type="STRING" id="1246995.AFR_17595"/>
<dbReference type="Gene3D" id="3.40.50.850">
    <property type="entry name" value="Isochorismatase-like"/>
    <property type="match status" value="1"/>
</dbReference>
<dbReference type="Proteomes" id="UP000017746">
    <property type="component" value="Chromosome"/>
</dbReference>
<sequence>MRGGDRSARADPARLDMTTPFGATLGWGDRPALLLIDMMRAYFTPGSPFDLGSRAAVDGCAELLGVARAAGIPVVHTRVAYAADLTDGGLFVRKVPGLAVLAEGAGHLGEFVPELEPGAGEVVVVKQYASGFFGTSLAATLTARGIDTAVIAGVSTSGCVRATATDALQHGFRPIVAADACGDRTRAVHDASIFDLGAKYADVTTVAEAGAQLRARNRQR</sequence>
<proteinExistence type="predicted"/>
<reference evidence="3 4" key="1">
    <citation type="journal article" date="2014" name="J. Biotechnol.">
        <title>Complete genome sequence of the actinobacterium Actinoplanes friuliensis HAG 010964, producer of the lipopeptide antibiotic friulimycin.</title>
        <authorList>
            <person name="Ruckert C."/>
            <person name="Szczepanowski R."/>
            <person name="Albersmeier A."/>
            <person name="Goesmann A."/>
            <person name="Fischer N."/>
            <person name="Steinkamper A."/>
            <person name="Puhler A."/>
            <person name="Biener R."/>
            <person name="Schwartz D."/>
            <person name="Kalinowski J."/>
        </authorList>
    </citation>
    <scope>NUCLEOTIDE SEQUENCE [LARGE SCALE GENOMIC DNA]</scope>
    <source>
        <strain evidence="3 4">DSM 7358</strain>
    </source>
</reference>
<dbReference type="KEGG" id="afs:AFR_17595"/>
<keyword evidence="1 3" id="KW-0378">Hydrolase</keyword>
<protein>
    <submittedName>
        <fullName evidence="3">Isochorismatase hydrolase</fullName>
    </submittedName>
</protein>
<dbReference type="InterPro" id="IPR036380">
    <property type="entry name" value="Isochorismatase-like_sf"/>
</dbReference>
<evidence type="ECO:0000313" key="3">
    <source>
        <dbReference type="EMBL" id="AGZ41797.1"/>
    </source>
</evidence>
<organism evidence="3 4">
    <name type="scientific">Actinoplanes friuliensis DSM 7358</name>
    <dbReference type="NCBI Taxonomy" id="1246995"/>
    <lineage>
        <taxon>Bacteria</taxon>
        <taxon>Bacillati</taxon>
        <taxon>Actinomycetota</taxon>
        <taxon>Actinomycetes</taxon>
        <taxon>Micromonosporales</taxon>
        <taxon>Micromonosporaceae</taxon>
        <taxon>Actinoplanes</taxon>
    </lineage>
</organism>
<dbReference type="PANTHER" id="PTHR43540:SF1">
    <property type="entry name" value="ISOCHORISMATASE HYDROLASE"/>
    <property type="match status" value="1"/>
</dbReference>
<feature type="domain" description="Isochorismatase-like" evidence="2">
    <location>
        <begin position="32"/>
        <end position="208"/>
    </location>
</feature>
<dbReference type="eggNOG" id="COG1335">
    <property type="taxonomic scope" value="Bacteria"/>
</dbReference>
<gene>
    <name evidence="3" type="ORF">AFR_17595</name>
</gene>
<evidence type="ECO:0000259" key="2">
    <source>
        <dbReference type="Pfam" id="PF00857"/>
    </source>
</evidence>
<dbReference type="EMBL" id="CP006272">
    <property type="protein sequence ID" value="AGZ41797.1"/>
    <property type="molecule type" value="Genomic_DNA"/>
</dbReference>
<accession>U5VYE1</accession>
<dbReference type="AlphaFoldDB" id="U5VYE1"/>